<dbReference type="InterPro" id="IPR013341">
    <property type="entry name" value="Mandelate_racemase_N_dom"/>
</dbReference>
<reference evidence="3" key="1">
    <citation type="submission" date="2018-05" db="EMBL/GenBank/DDBJ databases">
        <authorList>
            <person name="Lanie J.A."/>
            <person name="Ng W.-L."/>
            <person name="Kazmierczak K.M."/>
            <person name="Andrzejewski T.M."/>
            <person name="Davidsen T.M."/>
            <person name="Wayne K.J."/>
            <person name="Tettelin H."/>
            <person name="Glass J.I."/>
            <person name="Rusch D."/>
            <person name="Podicherti R."/>
            <person name="Tsui H.-C.T."/>
            <person name="Winkler M.E."/>
        </authorList>
    </citation>
    <scope>NUCLEOTIDE SEQUENCE</scope>
</reference>
<gene>
    <name evidence="3" type="ORF">METZ01_LOCUS451033</name>
</gene>
<dbReference type="EMBL" id="UINC01186115">
    <property type="protein sequence ID" value="SVD98179.1"/>
    <property type="molecule type" value="Genomic_DNA"/>
</dbReference>
<organism evidence="3">
    <name type="scientific">marine metagenome</name>
    <dbReference type="NCBI Taxonomy" id="408172"/>
    <lineage>
        <taxon>unclassified sequences</taxon>
        <taxon>metagenomes</taxon>
        <taxon>ecological metagenomes</taxon>
    </lineage>
</organism>
<proteinExistence type="predicted"/>
<dbReference type="Pfam" id="PF02746">
    <property type="entry name" value="MR_MLE_N"/>
    <property type="match status" value="1"/>
</dbReference>
<protein>
    <recommendedName>
        <fullName evidence="2">Mandelate racemase/muconate lactonizing enzyme N-terminal domain-containing protein</fullName>
    </recommendedName>
</protein>
<evidence type="ECO:0000259" key="2">
    <source>
        <dbReference type="Pfam" id="PF02746"/>
    </source>
</evidence>
<feature type="domain" description="Mandelate racemase/muconate lactonizing enzyme N-terminal" evidence="2">
    <location>
        <begin position="26"/>
        <end position="107"/>
    </location>
</feature>
<feature type="non-terminal residue" evidence="3">
    <location>
        <position position="107"/>
    </location>
</feature>
<dbReference type="InterPro" id="IPR034593">
    <property type="entry name" value="DgoD-like"/>
</dbReference>
<dbReference type="InterPro" id="IPR029017">
    <property type="entry name" value="Enolase-like_N"/>
</dbReference>
<accession>A0A382ZSE5</accession>
<sequence>MKITNVKAYVVEPFTWEWAGITRPLRWMFLRIDTDEGISGWGEGSSFPHHGSEMVGLGTLAAKNALIGEDPTKIEVLWQKLFRRHTSVGARGITSAVVSAVDIALWD</sequence>
<dbReference type="Gene3D" id="3.30.390.10">
    <property type="entry name" value="Enolase-like, N-terminal domain"/>
    <property type="match status" value="1"/>
</dbReference>
<evidence type="ECO:0000313" key="3">
    <source>
        <dbReference type="EMBL" id="SVD98179.1"/>
    </source>
</evidence>
<keyword evidence="1" id="KW-0456">Lyase</keyword>
<name>A0A382ZSE5_9ZZZZ</name>
<evidence type="ECO:0000256" key="1">
    <source>
        <dbReference type="ARBA" id="ARBA00023239"/>
    </source>
</evidence>
<dbReference type="PANTHER" id="PTHR48080:SF2">
    <property type="entry name" value="D-GALACTONATE DEHYDRATASE"/>
    <property type="match status" value="1"/>
</dbReference>
<dbReference type="PANTHER" id="PTHR48080">
    <property type="entry name" value="D-GALACTONATE DEHYDRATASE-RELATED"/>
    <property type="match status" value="1"/>
</dbReference>
<dbReference type="AlphaFoldDB" id="A0A382ZSE5"/>
<dbReference type="GO" id="GO:0016829">
    <property type="term" value="F:lyase activity"/>
    <property type="evidence" value="ECO:0007669"/>
    <property type="project" value="UniProtKB-KW"/>
</dbReference>
<dbReference type="SUPFAM" id="SSF54826">
    <property type="entry name" value="Enolase N-terminal domain-like"/>
    <property type="match status" value="1"/>
</dbReference>